<dbReference type="InterPro" id="IPR006944">
    <property type="entry name" value="Phage/GTA_portal"/>
</dbReference>
<evidence type="ECO:0000313" key="2">
    <source>
        <dbReference type="Proteomes" id="UP000664398"/>
    </source>
</evidence>
<sequence>MGIMQRIGQALGFSSDIRSPWAEDGILEEVTAAALYGDVSMIPVSASRALRLAVLAKGRRQLVGPLARLPLVAFDSSGARHKNQPNIIVQPDPSVPRSNTIGWIATELYLYPCAYTLVTERNSYGFPHRLTPVPHGDAETDDKGQLIAVKGKPVNPADTLRFDGLDGGLLAEASDTIRRALVLNRVAALAEENPVPAVELHNEGTTITDEQIDKLIERYRAARRKHGVAYTSKEVKLQVHGTQPENLLIDGRKRIDLELARHANLPAWAADIPLEGASLTYQNRHSKNQELIDQFLSSYTTVIEERLSMDDVTPHGTTVKFQFDELTKPDMKTRFDTYALGKQHGFVTNQQIADWEGWETAAPETPTQQKEQQQ</sequence>
<organism evidence="1 2">
    <name type="scientific">Leucobacter ruminantium</name>
    <dbReference type="NCBI Taxonomy" id="1289170"/>
    <lineage>
        <taxon>Bacteria</taxon>
        <taxon>Bacillati</taxon>
        <taxon>Actinomycetota</taxon>
        <taxon>Actinomycetes</taxon>
        <taxon>Micrococcales</taxon>
        <taxon>Microbacteriaceae</taxon>
        <taxon>Leucobacter</taxon>
    </lineage>
</organism>
<dbReference type="AlphaFoldDB" id="A0A939LW56"/>
<proteinExistence type="predicted"/>
<keyword evidence="2" id="KW-1185">Reference proteome</keyword>
<dbReference type="Proteomes" id="UP000664398">
    <property type="component" value="Unassembled WGS sequence"/>
</dbReference>
<comment type="caution">
    <text evidence="1">The sequence shown here is derived from an EMBL/GenBank/DDBJ whole genome shotgun (WGS) entry which is preliminary data.</text>
</comment>
<dbReference type="EMBL" id="JAGDYL010000020">
    <property type="protein sequence ID" value="MBO1805904.1"/>
    <property type="molecule type" value="Genomic_DNA"/>
</dbReference>
<reference evidence="1" key="1">
    <citation type="submission" date="2021-03" db="EMBL/GenBank/DDBJ databases">
        <title>Leucobacter chromiisoli sp. nov., isolated from chromium-containing soil of chemical plant.</title>
        <authorList>
            <person name="Xu Z."/>
        </authorList>
    </citation>
    <scope>NUCLEOTIDE SEQUENCE</scope>
    <source>
        <strain evidence="1">A2</strain>
    </source>
</reference>
<gene>
    <name evidence="1" type="ORF">J4H91_11340</name>
</gene>
<dbReference type="Gene3D" id="1.20.1270.210">
    <property type="match status" value="1"/>
</dbReference>
<evidence type="ECO:0000313" key="1">
    <source>
        <dbReference type="EMBL" id="MBO1805904.1"/>
    </source>
</evidence>
<dbReference type="Pfam" id="PF04860">
    <property type="entry name" value="Phage_portal"/>
    <property type="match status" value="1"/>
</dbReference>
<name>A0A939LW56_9MICO</name>
<protein>
    <submittedName>
        <fullName evidence="1">Phage portal protein</fullName>
    </submittedName>
</protein>
<dbReference type="Gene3D" id="3.40.140.120">
    <property type="match status" value="1"/>
</dbReference>
<dbReference type="Gene3D" id="3.30.1120.70">
    <property type="match status" value="1"/>
</dbReference>
<accession>A0A939LW56</accession>
<dbReference type="RefSeq" id="WP_208046376.1">
    <property type="nucleotide sequence ID" value="NZ_JAGDYL010000020.1"/>
</dbReference>